<gene>
    <name evidence="1" type="ORF">ODALV1_LOCUS19277</name>
</gene>
<dbReference type="InterPro" id="IPR017850">
    <property type="entry name" value="Alkaline_phosphatase_core_sf"/>
</dbReference>
<dbReference type="CDD" id="cd16021">
    <property type="entry name" value="ALP_like"/>
    <property type="match status" value="1"/>
</dbReference>
<evidence type="ECO:0000313" key="1">
    <source>
        <dbReference type="EMBL" id="CAL8121220.1"/>
    </source>
</evidence>
<protein>
    <submittedName>
        <fullName evidence="1">Uncharacterized protein</fullName>
    </submittedName>
</protein>
<dbReference type="Proteomes" id="UP001642540">
    <property type="component" value="Unassembled WGS sequence"/>
</dbReference>
<dbReference type="SUPFAM" id="SSF53649">
    <property type="entry name" value="Alkaline phosphatase-like"/>
    <property type="match status" value="1"/>
</dbReference>
<dbReference type="PANTHER" id="PTHR10974">
    <property type="entry name" value="FI08016P-RELATED"/>
    <property type="match status" value="1"/>
</dbReference>
<sequence length="778" mass="89876">MAKYSLGLKLLFLRKYRTSKKIYRQLRYPLNSSTQRSSYKPGIPSEVQVPPNFVGEQTPPLQVPGGTRWTTGAHRRIRRPRNLPVEQVDCCLLICDCLQQNKLRTFLFLLGACIVTSTGLYYHHQKVLHYTIYREDVFSPKHGIRLKRCTLPNLQPFSSEIIPFVFYNSVAPNCPHEQKDSLMDEPPFFIQNGSLLTKNPSIGAELGPESTCCFRPFHRRDEGQIITGRRCHPISGEVTQVPPAVEYIELFCHDQITNVEFRDGFSLVPEKPHVEERIREFEEIAKPKKNRNRLSISILGLDATSHMNFLRAMPKSSKYLLKKMSAISLKGYTKVAENTLPNVIPFLTGLTLEQFKKECVDEVSNGPNYVHLDECPFIWKHFAKNGYRTGFSEDDPDISIFNMNWANAFIMPPTDYYLRPFSVRMHKEQNYKHGYCYGASLSFEKLLENMREMAETFEGGNRAYFQFTWSTKLSHDDFNKMRWGDEPLLKWLEHLNTNNLLNNTVLIVVGDHGSRLDNIRGTNQGKLEDRMPVAYIVMPPWFRKKYPEYYGNLERNSKLITSAFDMHKTLYSLMNLDSLGEEDEYWLGLANNESVPIGKYKGTSLLREIPENRTCFEAGIPLHWCVCHRKIPVDLEEEFVEDAGEHVVQSLNILLRGQKLCASLSMKSIDEVSKWDSKEIEREGCNLKKNETKILFDVDDDNSDWCDNTKEILVLQIAFTVSPSDAKFETTVIQLQNGGWHLTEEVVRTNAYEGQSNCVEQKYKPYCYCEDEGFFSGW</sequence>
<organism evidence="1 2">
    <name type="scientific">Orchesella dallaii</name>
    <dbReference type="NCBI Taxonomy" id="48710"/>
    <lineage>
        <taxon>Eukaryota</taxon>
        <taxon>Metazoa</taxon>
        <taxon>Ecdysozoa</taxon>
        <taxon>Arthropoda</taxon>
        <taxon>Hexapoda</taxon>
        <taxon>Collembola</taxon>
        <taxon>Entomobryomorpha</taxon>
        <taxon>Entomobryoidea</taxon>
        <taxon>Orchesellidae</taxon>
        <taxon>Orchesellinae</taxon>
        <taxon>Orchesella</taxon>
    </lineage>
</organism>
<name>A0ABP1R704_9HEXA</name>
<dbReference type="InterPro" id="IPR004245">
    <property type="entry name" value="DUF229"/>
</dbReference>
<reference evidence="1 2" key="1">
    <citation type="submission" date="2024-08" db="EMBL/GenBank/DDBJ databases">
        <authorList>
            <person name="Cucini C."/>
            <person name="Frati F."/>
        </authorList>
    </citation>
    <scope>NUCLEOTIDE SEQUENCE [LARGE SCALE GENOMIC DNA]</scope>
</reference>
<dbReference type="Gene3D" id="3.40.720.10">
    <property type="entry name" value="Alkaline Phosphatase, subunit A"/>
    <property type="match status" value="1"/>
</dbReference>
<evidence type="ECO:0000313" key="2">
    <source>
        <dbReference type="Proteomes" id="UP001642540"/>
    </source>
</evidence>
<dbReference type="Pfam" id="PF02995">
    <property type="entry name" value="DUF229"/>
    <property type="match status" value="1"/>
</dbReference>
<dbReference type="EMBL" id="CAXLJM020000065">
    <property type="protein sequence ID" value="CAL8121220.1"/>
    <property type="molecule type" value="Genomic_DNA"/>
</dbReference>
<dbReference type="PANTHER" id="PTHR10974:SF6">
    <property type="entry name" value="PROTEIN CBG19234"/>
    <property type="match status" value="1"/>
</dbReference>
<keyword evidence="2" id="KW-1185">Reference proteome</keyword>
<proteinExistence type="predicted"/>
<accession>A0ABP1R704</accession>
<comment type="caution">
    <text evidence="1">The sequence shown here is derived from an EMBL/GenBank/DDBJ whole genome shotgun (WGS) entry which is preliminary data.</text>
</comment>